<dbReference type="CDD" id="cd04301">
    <property type="entry name" value="NAT_SF"/>
    <property type="match status" value="1"/>
</dbReference>
<keyword evidence="3" id="KW-1185">Reference proteome</keyword>
<organism evidence="2 3">
    <name type="scientific">Planotetraspora silvatica</name>
    <dbReference type="NCBI Taxonomy" id="234614"/>
    <lineage>
        <taxon>Bacteria</taxon>
        <taxon>Bacillati</taxon>
        <taxon>Actinomycetota</taxon>
        <taxon>Actinomycetes</taxon>
        <taxon>Streptosporangiales</taxon>
        <taxon>Streptosporangiaceae</taxon>
        <taxon>Planotetraspora</taxon>
    </lineage>
</organism>
<dbReference type="GO" id="GO:0016747">
    <property type="term" value="F:acyltransferase activity, transferring groups other than amino-acyl groups"/>
    <property type="evidence" value="ECO:0007669"/>
    <property type="project" value="InterPro"/>
</dbReference>
<evidence type="ECO:0000313" key="2">
    <source>
        <dbReference type="EMBL" id="GII45161.1"/>
    </source>
</evidence>
<sequence length="201" mass="22486">MTADAAISIVPANEASWDDLQAVFGARGDASRCQCQYFKIRDFQWKSVPVEERAERLREQTGCDRPEARTTSGLVAYLDGEPVGWCAVEPRTAYERLLRTRVPWTGRDEDKTDDGVWAVTCFVTRSGFRRRGVGRALARGAVDFARERGARAVEGYPMITQPGQEVAWGELYVGSRSIFAAAGFAEVSRPTLRRVVMRIDF</sequence>
<name>A0A8J3UIM4_9ACTN</name>
<reference evidence="2" key="1">
    <citation type="submission" date="2021-01" db="EMBL/GenBank/DDBJ databases">
        <title>Whole genome shotgun sequence of Planotetraspora silvatica NBRC 100141.</title>
        <authorList>
            <person name="Komaki H."/>
            <person name="Tamura T."/>
        </authorList>
    </citation>
    <scope>NUCLEOTIDE SEQUENCE</scope>
    <source>
        <strain evidence="2">NBRC 100141</strain>
    </source>
</reference>
<comment type="caution">
    <text evidence="2">The sequence shown here is derived from an EMBL/GenBank/DDBJ whole genome shotgun (WGS) entry which is preliminary data.</text>
</comment>
<evidence type="ECO:0000259" key="1">
    <source>
        <dbReference type="PROSITE" id="PS51186"/>
    </source>
</evidence>
<dbReference type="InterPro" id="IPR016181">
    <property type="entry name" value="Acyl_CoA_acyltransferase"/>
</dbReference>
<accession>A0A8J3UIM4</accession>
<dbReference type="Proteomes" id="UP000644610">
    <property type="component" value="Unassembled WGS sequence"/>
</dbReference>
<evidence type="ECO:0000313" key="3">
    <source>
        <dbReference type="Proteomes" id="UP000644610"/>
    </source>
</evidence>
<gene>
    <name evidence="2" type="ORF">Psi02_15850</name>
</gene>
<dbReference type="Gene3D" id="3.40.630.30">
    <property type="match status" value="1"/>
</dbReference>
<dbReference type="RefSeq" id="WP_203972789.1">
    <property type="nucleotide sequence ID" value="NZ_BAAAKY010000022.1"/>
</dbReference>
<dbReference type="SUPFAM" id="SSF55729">
    <property type="entry name" value="Acyl-CoA N-acyltransferases (Nat)"/>
    <property type="match status" value="1"/>
</dbReference>
<dbReference type="InterPro" id="IPR000182">
    <property type="entry name" value="GNAT_dom"/>
</dbReference>
<protein>
    <recommendedName>
        <fullName evidence="1">N-acetyltransferase domain-containing protein</fullName>
    </recommendedName>
</protein>
<feature type="domain" description="N-acetyltransferase" evidence="1">
    <location>
        <begin position="7"/>
        <end position="201"/>
    </location>
</feature>
<dbReference type="EMBL" id="BOOQ01000009">
    <property type="protein sequence ID" value="GII45161.1"/>
    <property type="molecule type" value="Genomic_DNA"/>
</dbReference>
<dbReference type="Pfam" id="PF00583">
    <property type="entry name" value="Acetyltransf_1"/>
    <property type="match status" value="1"/>
</dbReference>
<proteinExistence type="predicted"/>
<dbReference type="AlphaFoldDB" id="A0A8J3UIM4"/>
<dbReference type="PROSITE" id="PS51186">
    <property type="entry name" value="GNAT"/>
    <property type="match status" value="1"/>
</dbReference>